<evidence type="ECO:0000313" key="2">
    <source>
        <dbReference type="Proteomes" id="UP000703893"/>
    </source>
</evidence>
<sequence>RVLGPCWVFLDNPREQEPQIAVQARNGQIWREGDLPFDAIKVLVTPSDDEEPLDPNEPEPGVCP</sequence>
<dbReference type="AlphaFoldDB" id="A0A937X4T2"/>
<evidence type="ECO:0000313" key="1">
    <source>
        <dbReference type="EMBL" id="MBM3274792.1"/>
    </source>
</evidence>
<dbReference type="Proteomes" id="UP000703893">
    <property type="component" value="Unassembled WGS sequence"/>
</dbReference>
<reference evidence="1 2" key="1">
    <citation type="submission" date="2019-03" db="EMBL/GenBank/DDBJ databases">
        <title>Lake Tanganyika Metagenome-Assembled Genomes (MAGs).</title>
        <authorList>
            <person name="Tran P."/>
        </authorList>
    </citation>
    <scope>NUCLEOTIDE SEQUENCE [LARGE SCALE GENOMIC DNA]</scope>
    <source>
        <strain evidence="1">K_DeepCast_65m_m2_236</strain>
    </source>
</reference>
<accession>A0A937X4T2</accession>
<feature type="non-terminal residue" evidence="1">
    <location>
        <position position="1"/>
    </location>
</feature>
<organism evidence="1 2">
    <name type="scientific">Candidatus Tanganyikabacteria bacterium</name>
    <dbReference type="NCBI Taxonomy" id="2961651"/>
    <lineage>
        <taxon>Bacteria</taxon>
        <taxon>Bacillati</taxon>
        <taxon>Candidatus Sericytochromatia</taxon>
        <taxon>Candidatus Tanganyikabacteria</taxon>
    </lineage>
</organism>
<name>A0A937X4T2_9BACT</name>
<comment type="caution">
    <text evidence="1">The sequence shown here is derived from an EMBL/GenBank/DDBJ whole genome shotgun (WGS) entry which is preliminary data.</text>
</comment>
<dbReference type="EMBL" id="VGJX01000330">
    <property type="protein sequence ID" value="MBM3274792.1"/>
    <property type="molecule type" value="Genomic_DNA"/>
</dbReference>
<proteinExistence type="predicted"/>
<protein>
    <submittedName>
        <fullName evidence="1">Uncharacterized protein</fullName>
    </submittedName>
</protein>
<gene>
    <name evidence="1" type="ORF">FJZ00_06545</name>
</gene>